<keyword evidence="2" id="KW-1185">Reference proteome</keyword>
<keyword evidence="1" id="KW-0808">Transferase</keyword>
<dbReference type="AlphaFoldDB" id="A0A285P0R6"/>
<dbReference type="EMBL" id="OBEN01000008">
    <property type="protein sequence ID" value="SNZ15320.1"/>
    <property type="molecule type" value="Genomic_DNA"/>
</dbReference>
<dbReference type="GO" id="GO:0004674">
    <property type="term" value="F:protein serine/threonine kinase activity"/>
    <property type="evidence" value="ECO:0007669"/>
    <property type="project" value="UniProtKB-KW"/>
</dbReference>
<dbReference type="SUPFAM" id="SSF56112">
    <property type="entry name" value="Protein kinase-like (PK-like)"/>
    <property type="match status" value="1"/>
</dbReference>
<protein>
    <submittedName>
        <fullName evidence="1">Putative serine/threonine protein kinase</fullName>
    </submittedName>
</protein>
<evidence type="ECO:0000313" key="1">
    <source>
        <dbReference type="EMBL" id="SNZ15320.1"/>
    </source>
</evidence>
<dbReference type="Gene3D" id="3.30.200.20">
    <property type="entry name" value="Phosphorylase Kinase, domain 1"/>
    <property type="match status" value="1"/>
</dbReference>
<accession>A0A285P0R6</accession>
<gene>
    <name evidence="1" type="ORF">SAMN06265353_1339</name>
</gene>
<evidence type="ECO:0000313" key="2">
    <source>
        <dbReference type="Proteomes" id="UP000218627"/>
    </source>
</evidence>
<sequence>MRFEELKKHLEGLELIGRGWRSYVYRAIYNDKEVAIKVAKDRHLEKAIRKEADILERLKGIKSFPQILVRGEDFFMYEFIKGVPFEKCTLEETKKIEIFLKTLELAYLLDSMCISKDEFQKLDKNLLVGEDGDVYLIDFERGKVSCKRKTNLPQLIQLFVREGYLPLERAIDLGKSYKERPEDVFHELQKILTERLSNPS</sequence>
<reference evidence="2" key="1">
    <citation type="submission" date="2017-09" db="EMBL/GenBank/DDBJ databases">
        <authorList>
            <person name="Varghese N."/>
            <person name="Submissions S."/>
        </authorList>
    </citation>
    <scope>NUCLEOTIDE SEQUENCE [LARGE SCALE GENOMIC DNA]</scope>
    <source>
        <strain evidence="2">DSM 2913</strain>
    </source>
</reference>
<dbReference type="OrthoDB" id="12921at2"/>
<dbReference type="RefSeq" id="WP_096602664.1">
    <property type="nucleotide sequence ID" value="NZ_OBEN01000008.1"/>
</dbReference>
<dbReference type="InterPro" id="IPR011009">
    <property type="entry name" value="Kinase-like_dom_sf"/>
</dbReference>
<keyword evidence="1" id="KW-0723">Serine/threonine-protein kinase</keyword>
<name>A0A285P0R6_9AQUI</name>
<dbReference type="Proteomes" id="UP000218627">
    <property type="component" value="Unassembled WGS sequence"/>
</dbReference>
<proteinExistence type="predicted"/>
<keyword evidence="1" id="KW-0418">Kinase</keyword>
<organism evidence="1 2">
    <name type="scientific">Hydrogenobacter hydrogenophilus</name>
    <dbReference type="NCBI Taxonomy" id="35835"/>
    <lineage>
        <taxon>Bacteria</taxon>
        <taxon>Pseudomonadati</taxon>
        <taxon>Aquificota</taxon>
        <taxon>Aquificia</taxon>
        <taxon>Aquificales</taxon>
        <taxon>Aquificaceae</taxon>
        <taxon>Hydrogenobacter</taxon>
    </lineage>
</organism>